<dbReference type="InterPro" id="IPR036097">
    <property type="entry name" value="HisK_dim/P_sf"/>
</dbReference>
<dbReference type="SMART" id="SM00388">
    <property type="entry name" value="HisKA"/>
    <property type="match status" value="1"/>
</dbReference>
<name>A0ABW4GCE7_9ACTN</name>
<dbReference type="Gene3D" id="1.10.287.130">
    <property type="match status" value="1"/>
</dbReference>
<dbReference type="EMBL" id="JBHUCM010000018">
    <property type="protein sequence ID" value="MFD1539896.1"/>
    <property type="molecule type" value="Genomic_DNA"/>
</dbReference>
<comment type="caution">
    <text evidence="13">The sequence shown here is derived from an EMBL/GenBank/DDBJ whole genome shotgun (WGS) entry which is preliminary data.</text>
</comment>
<dbReference type="InterPro" id="IPR036890">
    <property type="entry name" value="HATPase_C_sf"/>
</dbReference>
<evidence type="ECO:0000256" key="4">
    <source>
        <dbReference type="ARBA" id="ARBA00022553"/>
    </source>
</evidence>
<dbReference type="InterPro" id="IPR004358">
    <property type="entry name" value="Sig_transdc_His_kin-like_C"/>
</dbReference>
<dbReference type="InterPro" id="IPR050428">
    <property type="entry name" value="TCS_sensor_his_kinase"/>
</dbReference>
<dbReference type="Gene3D" id="3.30.565.10">
    <property type="entry name" value="Histidine kinase-like ATPase, C-terminal domain"/>
    <property type="match status" value="1"/>
</dbReference>
<gene>
    <name evidence="13" type="ORF">ACFSJ0_22780</name>
</gene>
<dbReference type="InterPro" id="IPR003594">
    <property type="entry name" value="HATPase_dom"/>
</dbReference>
<dbReference type="CDD" id="cd00082">
    <property type="entry name" value="HisKA"/>
    <property type="match status" value="1"/>
</dbReference>
<reference evidence="14" key="1">
    <citation type="journal article" date="2019" name="Int. J. Syst. Evol. Microbiol.">
        <title>The Global Catalogue of Microorganisms (GCM) 10K type strain sequencing project: providing services to taxonomists for standard genome sequencing and annotation.</title>
        <authorList>
            <consortium name="The Broad Institute Genomics Platform"/>
            <consortium name="The Broad Institute Genome Sequencing Center for Infectious Disease"/>
            <person name="Wu L."/>
            <person name="Ma J."/>
        </authorList>
    </citation>
    <scope>NUCLEOTIDE SEQUENCE [LARGE SCALE GENOMIC DNA]</scope>
    <source>
        <strain evidence="14">CGMCC 1.15399</strain>
    </source>
</reference>
<dbReference type="PROSITE" id="PS50109">
    <property type="entry name" value="HIS_KIN"/>
    <property type="match status" value="1"/>
</dbReference>
<accession>A0ABW4GCE7</accession>
<evidence type="ECO:0000256" key="9">
    <source>
        <dbReference type="ARBA" id="ARBA00023012"/>
    </source>
</evidence>
<dbReference type="SMART" id="SM00304">
    <property type="entry name" value="HAMP"/>
    <property type="match status" value="1"/>
</dbReference>
<dbReference type="PRINTS" id="PR00344">
    <property type="entry name" value="BCTRLSENSOR"/>
</dbReference>
<dbReference type="PROSITE" id="PS50885">
    <property type="entry name" value="HAMP"/>
    <property type="match status" value="1"/>
</dbReference>
<sequence>MVSLRRDWSVRTRMTLLSGVVMALLCAIFSGTILGSAHDHATDDQADRILAADLRAVRYILLDQIPPVLPDLGVAAIQVVDPAGRVVTSTERMAGQPRMATFSLPGENLRADRVVCSVPSFPGKCMIVEAIKIHKDGTEYIVYGADAVIPWYVDRSFLARLLIGSVLLVGATAFGAYRTVSKTLDPVDAISAELAEITSTDLGRRVPVPEHHDEIRKLAEAANLTLDRLEATVEQQRRFATDASHDLRSPITAMRTQVEEALLHPDEADWPAMTRALLASLDRLEAIVVDLLVLARLDSGAARADDSVNLSQLIESELGRRALQVRIVTNLQPGVVLSGDRLQLGRLLTNLMDNAARHATSSVAVSVSLEGDEAVLEINDDGPGIPPDLREFVFQRFTRLDAARSKDKGGTGLGLAIAREIAERHGGTLTIEDSERGARFVLKIPISGQGDD</sequence>
<keyword evidence="5" id="KW-0808">Transferase</keyword>
<evidence type="ECO:0000256" key="6">
    <source>
        <dbReference type="ARBA" id="ARBA00022692"/>
    </source>
</evidence>
<dbReference type="CDD" id="cd00075">
    <property type="entry name" value="HATPase"/>
    <property type="match status" value="1"/>
</dbReference>
<dbReference type="SUPFAM" id="SSF55874">
    <property type="entry name" value="ATPase domain of HSP90 chaperone/DNA topoisomerase II/histidine kinase"/>
    <property type="match status" value="1"/>
</dbReference>
<evidence type="ECO:0000256" key="5">
    <source>
        <dbReference type="ARBA" id="ARBA00022679"/>
    </source>
</evidence>
<dbReference type="Proteomes" id="UP001597097">
    <property type="component" value="Unassembled WGS sequence"/>
</dbReference>
<keyword evidence="6" id="KW-0812">Transmembrane</keyword>
<keyword evidence="7 13" id="KW-0418">Kinase</keyword>
<evidence type="ECO:0000256" key="7">
    <source>
        <dbReference type="ARBA" id="ARBA00022777"/>
    </source>
</evidence>
<evidence type="ECO:0000313" key="13">
    <source>
        <dbReference type="EMBL" id="MFD1539896.1"/>
    </source>
</evidence>
<dbReference type="PANTHER" id="PTHR45436">
    <property type="entry name" value="SENSOR HISTIDINE KINASE YKOH"/>
    <property type="match status" value="1"/>
</dbReference>
<evidence type="ECO:0000259" key="11">
    <source>
        <dbReference type="PROSITE" id="PS50109"/>
    </source>
</evidence>
<proteinExistence type="predicted"/>
<evidence type="ECO:0000256" key="10">
    <source>
        <dbReference type="ARBA" id="ARBA00023136"/>
    </source>
</evidence>
<dbReference type="InterPro" id="IPR005467">
    <property type="entry name" value="His_kinase_dom"/>
</dbReference>
<comment type="subcellular location">
    <subcellularLocation>
        <location evidence="2">Cell membrane</location>
    </subcellularLocation>
</comment>
<evidence type="ECO:0000256" key="8">
    <source>
        <dbReference type="ARBA" id="ARBA00022989"/>
    </source>
</evidence>
<dbReference type="SUPFAM" id="SSF47384">
    <property type="entry name" value="Homodimeric domain of signal transducing histidine kinase"/>
    <property type="match status" value="1"/>
</dbReference>
<dbReference type="InterPro" id="IPR003660">
    <property type="entry name" value="HAMP_dom"/>
</dbReference>
<keyword evidence="10" id="KW-0472">Membrane</keyword>
<dbReference type="SMART" id="SM00387">
    <property type="entry name" value="HATPase_c"/>
    <property type="match status" value="1"/>
</dbReference>
<dbReference type="RefSeq" id="WP_246652564.1">
    <property type="nucleotide sequence ID" value="NZ_JAHKRM010000018.1"/>
</dbReference>
<protein>
    <recommendedName>
        <fullName evidence="3">histidine kinase</fullName>
        <ecNumber evidence="3">2.7.13.3</ecNumber>
    </recommendedName>
</protein>
<comment type="catalytic activity">
    <reaction evidence="1">
        <text>ATP + protein L-histidine = ADP + protein N-phospho-L-histidine.</text>
        <dbReference type="EC" id="2.7.13.3"/>
    </reaction>
</comment>
<dbReference type="GO" id="GO:0016301">
    <property type="term" value="F:kinase activity"/>
    <property type="evidence" value="ECO:0007669"/>
    <property type="project" value="UniProtKB-KW"/>
</dbReference>
<keyword evidence="9" id="KW-0902">Two-component regulatory system</keyword>
<organism evidence="13 14">
    <name type="scientific">Nonomuraea guangzhouensis</name>
    <dbReference type="NCBI Taxonomy" id="1291555"/>
    <lineage>
        <taxon>Bacteria</taxon>
        <taxon>Bacillati</taxon>
        <taxon>Actinomycetota</taxon>
        <taxon>Actinomycetes</taxon>
        <taxon>Streptosporangiales</taxon>
        <taxon>Streptosporangiaceae</taxon>
        <taxon>Nonomuraea</taxon>
    </lineage>
</organism>
<feature type="domain" description="Histidine kinase" evidence="11">
    <location>
        <begin position="242"/>
        <end position="448"/>
    </location>
</feature>
<keyword evidence="8" id="KW-1133">Transmembrane helix</keyword>
<dbReference type="InterPro" id="IPR003661">
    <property type="entry name" value="HisK_dim/P_dom"/>
</dbReference>
<dbReference type="Pfam" id="PF00512">
    <property type="entry name" value="HisKA"/>
    <property type="match status" value="1"/>
</dbReference>
<evidence type="ECO:0000256" key="3">
    <source>
        <dbReference type="ARBA" id="ARBA00012438"/>
    </source>
</evidence>
<feature type="domain" description="HAMP" evidence="12">
    <location>
        <begin position="181"/>
        <end position="234"/>
    </location>
</feature>
<keyword evidence="14" id="KW-1185">Reference proteome</keyword>
<dbReference type="Gene3D" id="6.10.340.10">
    <property type="match status" value="1"/>
</dbReference>
<evidence type="ECO:0000256" key="2">
    <source>
        <dbReference type="ARBA" id="ARBA00004236"/>
    </source>
</evidence>
<keyword evidence="4" id="KW-0597">Phosphoprotein</keyword>
<evidence type="ECO:0000256" key="1">
    <source>
        <dbReference type="ARBA" id="ARBA00000085"/>
    </source>
</evidence>
<evidence type="ECO:0000259" key="12">
    <source>
        <dbReference type="PROSITE" id="PS50885"/>
    </source>
</evidence>
<dbReference type="PANTHER" id="PTHR45436:SF5">
    <property type="entry name" value="SENSOR HISTIDINE KINASE TRCS"/>
    <property type="match status" value="1"/>
</dbReference>
<dbReference type="EC" id="2.7.13.3" evidence="3"/>
<dbReference type="Pfam" id="PF02518">
    <property type="entry name" value="HATPase_c"/>
    <property type="match status" value="1"/>
</dbReference>
<evidence type="ECO:0000313" key="14">
    <source>
        <dbReference type="Proteomes" id="UP001597097"/>
    </source>
</evidence>